<dbReference type="RefSeq" id="WP_197698230.1">
    <property type="nucleotide sequence ID" value="NZ_LT607411.1"/>
</dbReference>
<evidence type="ECO:0000256" key="7">
    <source>
        <dbReference type="RuleBase" id="RU363032"/>
    </source>
</evidence>
<feature type="transmembrane region" description="Helical" evidence="7">
    <location>
        <begin position="290"/>
        <end position="310"/>
    </location>
</feature>
<keyword evidence="5 7" id="KW-1133">Transmembrane helix</keyword>
<evidence type="ECO:0000256" key="8">
    <source>
        <dbReference type="SAM" id="MobiDB-lite"/>
    </source>
</evidence>
<feature type="transmembrane region" description="Helical" evidence="7">
    <location>
        <begin position="129"/>
        <end position="150"/>
    </location>
</feature>
<proteinExistence type="inferred from homology"/>
<feature type="domain" description="ABC transmembrane type-1" evidence="9">
    <location>
        <begin position="92"/>
        <end position="311"/>
    </location>
</feature>
<feature type="transmembrane region" description="Helical" evidence="7">
    <location>
        <begin position="229"/>
        <end position="251"/>
    </location>
</feature>
<dbReference type="Gene3D" id="1.10.3720.10">
    <property type="entry name" value="MetI-like"/>
    <property type="match status" value="1"/>
</dbReference>
<evidence type="ECO:0000256" key="4">
    <source>
        <dbReference type="ARBA" id="ARBA00022692"/>
    </source>
</evidence>
<dbReference type="PANTHER" id="PTHR30193">
    <property type="entry name" value="ABC TRANSPORTER PERMEASE PROTEIN"/>
    <property type="match status" value="1"/>
</dbReference>
<dbReference type="EMBL" id="LT607411">
    <property type="protein sequence ID" value="SCF18374.1"/>
    <property type="molecule type" value="Genomic_DNA"/>
</dbReference>
<dbReference type="SUPFAM" id="SSF161098">
    <property type="entry name" value="MetI-like"/>
    <property type="match status" value="1"/>
</dbReference>
<evidence type="ECO:0000259" key="9">
    <source>
        <dbReference type="PROSITE" id="PS50928"/>
    </source>
</evidence>
<feature type="transmembrane region" description="Helical" evidence="7">
    <location>
        <begin position="96"/>
        <end position="117"/>
    </location>
</feature>
<gene>
    <name evidence="10" type="ORF">GA0074695_4101</name>
</gene>
<feature type="transmembrane region" description="Helical" evidence="7">
    <location>
        <begin position="170"/>
        <end position="188"/>
    </location>
</feature>
<dbReference type="Pfam" id="PF00528">
    <property type="entry name" value="BPD_transp_1"/>
    <property type="match status" value="1"/>
</dbReference>
<sequence>MTTIEDRVDQGRRPSLDDERRTGSERPGLGQRAWATLFAFPYLAHLLVLTAWPVLALAYFSLTDYDTLSSPRWVGLDNFRRLLGDEAFWRSLLNTAYFAVLFVPTQTILALLLAVALNQRLRWISWLRSAYFVPVVSSWVVVGYVADAVFNPQFGMANTVLGWLGLPPATWLQSPVLVIPTLALVAVWKGVGYMMVLFLAGLQNIPEELYEAAKIDGASAWQRFRRVTLPGISGTTFLVLVLSTITTLQAFEQVYVMTGPMRGQPAGQPNGASEMTVLFMYQQGFEFFNMGYASAVAWVLFALIFILTMVQLRLQKKWVHYA</sequence>
<comment type="subcellular location">
    <subcellularLocation>
        <location evidence="1 7">Cell membrane</location>
        <topology evidence="1 7">Multi-pass membrane protein</topology>
    </subcellularLocation>
</comment>
<evidence type="ECO:0000313" key="10">
    <source>
        <dbReference type="EMBL" id="SCF18374.1"/>
    </source>
</evidence>
<evidence type="ECO:0000256" key="6">
    <source>
        <dbReference type="ARBA" id="ARBA00023136"/>
    </source>
</evidence>
<dbReference type="CDD" id="cd06261">
    <property type="entry name" value="TM_PBP2"/>
    <property type="match status" value="1"/>
</dbReference>
<evidence type="ECO:0000256" key="5">
    <source>
        <dbReference type="ARBA" id="ARBA00022989"/>
    </source>
</evidence>
<dbReference type="AlphaFoldDB" id="A0A1C4YCF8"/>
<feature type="region of interest" description="Disordered" evidence="8">
    <location>
        <begin position="1"/>
        <end position="27"/>
    </location>
</feature>
<dbReference type="GO" id="GO:0055085">
    <property type="term" value="P:transmembrane transport"/>
    <property type="evidence" value="ECO:0007669"/>
    <property type="project" value="InterPro"/>
</dbReference>
<keyword evidence="4 7" id="KW-0812">Transmembrane</keyword>
<dbReference type="InterPro" id="IPR051393">
    <property type="entry name" value="ABC_transporter_permease"/>
</dbReference>
<dbReference type="GO" id="GO:0005886">
    <property type="term" value="C:plasma membrane"/>
    <property type="evidence" value="ECO:0007669"/>
    <property type="project" value="UniProtKB-SubCell"/>
</dbReference>
<keyword evidence="2 7" id="KW-0813">Transport</keyword>
<organism evidence="10 11">
    <name type="scientific">Micromonospora viridifaciens</name>
    <dbReference type="NCBI Taxonomy" id="1881"/>
    <lineage>
        <taxon>Bacteria</taxon>
        <taxon>Bacillati</taxon>
        <taxon>Actinomycetota</taxon>
        <taxon>Actinomycetes</taxon>
        <taxon>Micromonosporales</taxon>
        <taxon>Micromonosporaceae</taxon>
        <taxon>Micromonospora</taxon>
    </lineage>
</organism>
<keyword evidence="6 7" id="KW-0472">Membrane</keyword>
<protein>
    <submittedName>
        <fullName evidence="10">Carbohydrate ABC transporter membrane protein 1, CUT1 family</fullName>
    </submittedName>
</protein>
<dbReference type="Proteomes" id="UP000198242">
    <property type="component" value="Chromosome I"/>
</dbReference>
<dbReference type="PROSITE" id="PS50928">
    <property type="entry name" value="ABC_TM1"/>
    <property type="match status" value="1"/>
</dbReference>
<keyword evidence="3" id="KW-1003">Cell membrane</keyword>
<evidence type="ECO:0000313" key="11">
    <source>
        <dbReference type="Proteomes" id="UP000198242"/>
    </source>
</evidence>
<dbReference type="InterPro" id="IPR035906">
    <property type="entry name" value="MetI-like_sf"/>
</dbReference>
<evidence type="ECO:0000256" key="2">
    <source>
        <dbReference type="ARBA" id="ARBA00022448"/>
    </source>
</evidence>
<evidence type="ECO:0000256" key="1">
    <source>
        <dbReference type="ARBA" id="ARBA00004651"/>
    </source>
</evidence>
<dbReference type="PANTHER" id="PTHR30193:SF37">
    <property type="entry name" value="INNER MEMBRANE ABC TRANSPORTER PERMEASE PROTEIN YCJO"/>
    <property type="match status" value="1"/>
</dbReference>
<dbReference type="InterPro" id="IPR000515">
    <property type="entry name" value="MetI-like"/>
</dbReference>
<accession>A0A1C4YCF8</accession>
<feature type="transmembrane region" description="Helical" evidence="7">
    <location>
        <begin position="34"/>
        <end position="60"/>
    </location>
</feature>
<keyword evidence="11" id="KW-1185">Reference proteome</keyword>
<reference evidence="11" key="1">
    <citation type="submission" date="2016-06" db="EMBL/GenBank/DDBJ databases">
        <authorList>
            <person name="Varghese N."/>
            <person name="Submissions Spin"/>
        </authorList>
    </citation>
    <scope>NUCLEOTIDE SEQUENCE [LARGE SCALE GENOMIC DNA]</scope>
    <source>
        <strain evidence="11">DSM 43909</strain>
    </source>
</reference>
<comment type="similarity">
    <text evidence="7">Belongs to the binding-protein-dependent transport system permease family.</text>
</comment>
<name>A0A1C4YCF8_MICVI</name>
<feature type="compositionally biased region" description="Basic and acidic residues" evidence="8">
    <location>
        <begin position="1"/>
        <end position="24"/>
    </location>
</feature>
<evidence type="ECO:0000256" key="3">
    <source>
        <dbReference type="ARBA" id="ARBA00022475"/>
    </source>
</evidence>